<keyword evidence="5" id="KW-1185">Reference proteome</keyword>
<feature type="domain" description="Serpin" evidence="3">
    <location>
        <begin position="3"/>
        <end position="386"/>
    </location>
</feature>
<dbReference type="GO" id="GO:0004867">
    <property type="term" value="F:serine-type endopeptidase inhibitor activity"/>
    <property type="evidence" value="ECO:0007669"/>
    <property type="project" value="InterPro"/>
</dbReference>
<dbReference type="KEGG" id="qsa:O6P43_000960"/>
<evidence type="ECO:0000259" key="3">
    <source>
        <dbReference type="SMART" id="SM00093"/>
    </source>
</evidence>
<accession>A0AAD7QJ45</accession>
<dbReference type="Gene3D" id="3.30.497.10">
    <property type="entry name" value="Antithrombin, subunit I, domain 2"/>
    <property type="match status" value="1"/>
</dbReference>
<dbReference type="Proteomes" id="UP001163823">
    <property type="component" value="Chromosome 1"/>
</dbReference>
<dbReference type="PANTHER" id="PTHR11461">
    <property type="entry name" value="SERINE PROTEASE INHIBITOR, SERPIN"/>
    <property type="match status" value="1"/>
</dbReference>
<evidence type="ECO:0000313" key="5">
    <source>
        <dbReference type="Proteomes" id="UP001163823"/>
    </source>
</evidence>
<evidence type="ECO:0000256" key="2">
    <source>
        <dbReference type="RuleBase" id="RU000411"/>
    </source>
</evidence>
<comment type="caution">
    <text evidence="4">The sequence shown here is derived from an EMBL/GenBank/DDBJ whole genome shotgun (WGS) entry which is preliminary data.</text>
</comment>
<dbReference type="InterPro" id="IPR000215">
    <property type="entry name" value="Serpin_fam"/>
</dbReference>
<sequence length="392" mass="44684">MAMTMFNHLFEKNKGNNFIFSPLSIDTILNMLASASKEEALQNFLSLLGYESTADLNAKSSELMTAVFGKIKSSTPMDEEGNVLSFVNGAWVDQQFKLVPSFQETIASIYKVHATEVEFYNKPKETVDEVNSWAEKYTKGKIKNILSNKVVEDPPALVLANALYFNGDWKVPFEKSDTKDAEFYLLNGESVEAPFLYQEYQCQYSYASYDDFKILRMPYKKDNEGTKFFMYILIPREKNGLLTLMKQVDSNPGFFNQNFVRLKKKTIDVVKIPKFKILNELVLAEILMERGLELNFQNTEMIIPKIDSDPYLLMNRRLEIIHKAYIDVNERGTEAAAVTVEYDDMGFGLGVEIPPPLKFIADHPFLFMIREDISGIPFFIGAVLNPLAEPSG</sequence>
<reference evidence="4 5" key="1">
    <citation type="journal article" date="2023" name="Science">
        <title>Elucidation of the pathway for biosynthesis of saponin adjuvants from the soapbark tree.</title>
        <authorList>
            <person name="Reed J."/>
            <person name="Orme A."/>
            <person name="El-Demerdash A."/>
            <person name="Owen C."/>
            <person name="Martin L.B.B."/>
            <person name="Misra R.C."/>
            <person name="Kikuchi S."/>
            <person name="Rejzek M."/>
            <person name="Martin A.C."/>
            <person name="Harkess A."/>
            <person name="Leebens-Mack J."/>
            <person name="Louveau T."/>
            <person name="Stephenson M.J."/>
            <person name="Osbourn A."/>
        </authorList>
    </citation>
    <scope>NUCLEOTIDE SEQUENCE [LARGE SCALE GENOMIC DNA]</scope>
    <source>
        <strain evidence="4">S10</strain>
    </source>
</reference>
<dbReference type="InterPro" id="IPR036186">
    <property type="entry name" value="Serpin_sf"/>
</dbReference>
<organism evidence="4 5">
    <name type="scientific">Quillaja saponaria</name>
    <name type="common">Soap bark tree</name>
    <dbReference type="NCBI Taxonomy" id="32244"/>
    <lineage>
        <taxon>Eukaryota</taxon>
        <taxon>Viridiplantae</taxon>
        <taxon>Streptophyta</taxon>
        <taxon>Embryophyta</taxon>
        <taxon>Tracheophyta</taxon>
        <taxon>Spermatophyta</taxon>
        <taxon>Magnoliopsida</taxon>
        <taxon>eudicotyledons</taxon>
        <taxon>Gunneridae</taxon>
        <taxon>Pentapetalae</taxon>
        <taxon>rosids</taxon>
        <taxon>fabids</taxon>
        <taxon>Fabales</taxon>
        <taxon>Quillajaceae</taxon>
        <taxon>Quillaja</taxon>
    </lineage>
</organism>
<dbReference type="Pfam" id="PF00079">
    <property type="entry name" value="Serpin"/>
    <property type="match status" value="1"/>
</dbReference>
<dbReference type="SUPFAM" id="SSF56574">
    <property type="entry name" value="Serpins"/>
    <property type="match status" value="1"/>
</dbReference>
<dbReference type="InterPro" id="IPR023796">
    <property type="entry name" value="Serpin_dom"/>
</dbReference>
<evidence type="ECO:0000256" key="1">
    <source>
        <dbReference type="ARBA" id="ARBA00009500"/>
    </source>
</evidence>
<dbReference type="EMBL" id="JARAOO010000001">
    <property type="protein sequence ID" value="KAJ7981736.1"/>
    <property type="molecule type" value="Genomic_DNA"/>
</dbReference>
<dbReference type="AlphaFoldDB" id="A0AAD7QJ45"/>
<dbReference type="PANTHER" id="PTHR11461:SF315">
    <property type="entry name" value="SERPIN-Z3-LIKE"/>
    <property type="match status" value="1"/>
</dbReference>
<protein>
    <submittedName>
        <fullName evidence="4">Serpin-ZX-like</fullName>
    </submittedName>
</protein>
<dbReference type="SMART" id="SM00093">
    <property type="entry name" value="SERPIN"/>
    <property type="match status" value="1"/>
</dbReference>
<dbReference type="GO" id="GO:0005615">
    <property type="term" value="C:extracellular space"/>
    <property type="evidence" value="ECO:0007669"/>
    <property type="project" value="InterPro"/>
</dbReference>
<dbReference type="PROSITE" id="PS00284">
    <property type="entry name" value="SERPIN"/>
    <property type="match status" value="1"/>
</dbReference>
<name>A0AAD7QJ45_QUISA</name>
<dbReference type="InterPro" id="IPR042178">
    <property type="entry name" value="Serpin_sf_1"/>
</dbReference>
<dbReference type="InterPro" id="IPR042185">
    <property type="entry name" value="Serpin_sf_2"/>
</dbReference>
<gene>
    <name evidence="4" type="ORF">O6P43_000960</name>
</gene>
<evidence type="ECO:0000313" key="4">
    <source>
        <dbReference type="EMBL" id="KAJ7981736.1"/>
    </source>
</evidence>
<dbReference type="Gene3D" id="2.30.39.10">
    <property type="entry name" value="Alpha-1-antitrypsin, domain 1"/>
    <property type="match status" value="1"/>
</dbReference>
<proteinExistence type="inferred from homology"/>
<dbReference type="InterPro" id="IPR023795">
    <property type="entry name" value="Serpin_CS"/>
</dbReference>
<dbReference type="CDD" id="cd02043">
    <property type="entry name" value="serpinP_plants"/>
    <property type="match status" value="1"/>
</dbReference>
<comment type="similarity">
    <text evidence="1 2">Belongs to the serpin family.</text>
</comment>